<reference evidence="1 2" key="1">
    <citation type="journal article" date="2019" name="Sci. Rep.">
        <title>Orb-weaving spider Araneus ventricosus genome elucidates the spidroin gene catalogue.</title>
        <authorList>
            <person name="Kono N."/>
            <person name="Nakamura H."/>
            <person name="Ohtoshi R."/>
            <person name="Moran D.A.P."/>
            <person name="Shinohara A."/>
            <person name="Yoshida Y."/>
            <person name="Fujiwara M."/>
            <person name="Mori M."/>
            <person name="Tomita M."/>
            <person name="Arakawa K."/>
        </authorList>
    </citation>
    <scope>NUCLEOTIDE SEQUENCE [LARGE SCALE GENOMIC DNA]</scope>
</reference>
<dbReference type="AlphaFoldDB" id="A0A4Y2JXC3"/>
<organism evidence="1 2">
    <name type="scientific">Araneus ventricosus</name>
    <name type="common">Orbweaver spider</name>
    <name type="synonym">Epeira ventricosa</name>
    <dbReference type="NCBI Taxonomy" id="182803"/>
    <lineage>
        <taxon>Eukaryota</taxon>
        <taxon>Metazoa</taxon>
        <taxon>Ecdysozoa</taxon>
        <taxon>Arthropoda</taxon>
        <taxon>Chelicerata</taxon>
        <taxon>Arachnida</taxon>
        <taxon>Araneae</taxon>
        <taxon>Araneomorphae</taxon>
        <taxon>Entelegynae</taxon>
        <taxon>Araneoidea</taxon>
        <taxon>Araneidae</taxon>
        <taxon>Araneus</taxon>
    </lineage>
</organism>
<comment type="caution">
    <text evidence="1">The sequence shown here is derived from an EMBL/GenBank/DDBJ whole genome shotgun (WGS) entry which is preliminary data.</text>
</comment>
<proteinExistence type="predicted"/>
<dbReference type="Proteomes" id="UP000499080">
    <property type="component" value="Unassembled WGS sequence"/>
</dbReference>
<name>A0A4Y2JXC3_ARAVE</name>
<gene>
    <name evidence="1" type="ORF">AVEN_82895_1</name>
</gene>
<keyword evidence="2" id="KW-1185">Reference proteome</keyword>
<protein>
    <submittedName>
        <fullName evidence="1">Uncharacterized protein</fullName>
    </submittedName>
</protein>
<evidence type="ECO:0000313" key="1">
    <source>
        <dbReference type="EMBL" id="GBM94941.1"/>
    </source>
</evidence>
<evidence type="ECO:0000313" key="2">
    <source>
        <dbReference type="Proteomes" id="UP000499080"/>
    </source>
</evidence>
<accession>A0A4Y2JXC3</accession>
<sequence>MDSSYDNLFLLRKPPTRQLGDQNSRAGQIVQSVYKRIPQCWWPISSRQNNFEVTRGIFWDDPPNFEQRSDDEDDTGALRLPLETSAPHQRNEVWPMLNLTCTRPTNSVYLQ</sequence>
<dbReference type="EMBL" id="BGPR01004013">
    <property type="protein sequence ID" value="GBM94941.1"/>
    <property type="molecule type" value="Genomic_DNA"/>
</dbReference>